<proteinExistence type="predicted"/>
<evidence type="ECO:0000313" key="2">
    <source>
        <dbReference type="EMBL" id="UXE62629.1"/>
    </source>
</evidence>
<sequence length="84" mass="9646">MSVVELRSQIQDYVEQLSDDQLLIAADFLAHLAERESDDSTESDEVEFDPDDTSVEDVKASLRRALQDYTEGKTRPVSELWERI</sequence>
<feature type="region of interest" description="Disordered" evidence="1">
    <location>
        <begin position="35"/>
        <end position="54"/>
    </location>
</feature>
<evidence type="ECO:0008006" key="3">
    <source>
        <dbReference type="Google" id="ProtNLM"/>
    </source>
</evidence>
<protein>
    <recommendedName>
        <fullName evidence="3">Addiction module component</fullName>
    </recommendedName>
</protein>
<gene>
    <name evidence="2" type="ORF">KA717_07755</name>
</gene>
<dbReference type="Proteomes" id="UP001065613">
    <property type="component" value="Chromosome"/>
</dbReference>
<dbReference type="EMBL" id="CP073041">
    <property type="protein sequence ID" value="UXE62629.1"/>
    <property type="molecule type" value="Genomic_DNA"/>
</dbReference>
<name>A0A977KZ82_9CYAN</name>
<feature type="compositionally biased region" description="Acidic residues" evidence="1">
    <location>
        <begin position="36"/>
        <end position="54"/>
    </location>
</feature>
<dbReference type="KEGG" id="wna:KA717_07755"/>
<reference evidence="2" key="1">
    <citation type="submission" date="2021-04" db="EMBL/GenBank/DDBJ databases">
        <title>Genome sequence of Woronichinia naegeliana from Washington state freshwater lake bloom.</title>
        <authorList>
            <person name="Dreher T.W."/>
        </authorList>
    </citation>
    <scope>NUCLEOTIDE SEQUENCE</scope>
    <source>
        <strain evidence="2">WA131</strain>
    </source>
</reference>
<evidence type="ECO:0000256" key="1">
    <source>
        <dbReference type="SAM" id="MobiDB-lite"/>
    </source>
</evidence>
<dbReference type="AlphaFoldDB" id="A0A977KZ82"/>
<organism evidence="2">
    <name type="scientific">Woronichinia naegeliana WA131</name>
    <dbReference type="NCBI Taxonomy" id="2824559"/>
    <lineage>
        <taxon>Bacteria</taxon>
        <taxon>Bacillati</taxon>
        <taxon>Cyanobacteriota</taxon>
        <taxon>Cyanophyceae</taxon>
        <taxon>Synechococcales</taxon>
        <taxon>Coelosphaeriaceae</taxon>
        <taxon>Woronichinia</taxon>
    </lineage>
</organism>
<accession>A0A977KZ82</accession>